<evidence type="ECO:0000313" key="2">
    <source>
        <dbReference type="EMBL" id="KAL3424070.1"/>
    </source>
</evidence>
<reference evidence="2 3" key="1">
    <citation type="submission" date="2024-06" db="EMBL/GenBank/DDBJ databases">
        <title>Complete genome of Phlyctema vagabunda strain 19-DSS-EL-015.</title>
        <authorList>
            <person name="Fiorenzani C."/>
        </authorList>
    </citation>
    <scope>NUCLEOTIDE SEQUENCE [LARGE SCALE GENOMIC DNA]</scope>
    <source>
        <strain evidence="2 3">19-DSS-EL-015</strain>
    </source>
</reference>
<dbReference type="PANTHER" id="PTHR47843">
    <property type="entry name" value="BTB DOMAIN-CONTAINING PROTEIN-RELATED"/>
    <property type="match status" value="1"/>
</dbReference>
<dbReference type="InterPro" id="IPR000210">
    <property type="entry name" value="BTB/POZ_dom"/>
</dbReference>
<dbReference type="Gene3D" id="3.30.710.10">
    <property type="entry name" value="Potassium Channel Kv1.1, Chain A"/>
    <property type="match status" value="1"/>
</dbReference>
<dbReference type="InterPro" id="IPR011333">
    <property type="entry name" value="SKP1/BTB/POZ_sf"/>
</dbReference>
<dbReference type="PANTHER" id="PTHR47843:SF2">
    <property type="entry name" value="BTB DOMAIN-CONTAINING PROTEIN"/>
    <property type="match status" value="1"/>
</dbReference>
<dbReference type="PROSITE" id="PS50097">
    <property type="entry name" value="BTB"/>
    <property type="match status" value="1"/>
</dbReference>
<name>A0ABR4PL96_9HELO</name>
<keyword evidence="3" id="KW-1185">Reference proteome</keyword>
<dbReference type="Proteomes" id="UP001629113">
    <property type="component" value="Unassembled WGS sequence"/>
</dbReference>
<accession>A0ABR4PL96</accession>
<dbReference type="Pfam" id="PF00651">
    <property type="entry name" value="BTB"/>
    <property type="match status" value="1"/>
</dbReference>
<dbReference type="CDD" id="cd18186">
    <property type="entry name" value="BTB_POZ_ZBTB_KLHL-like"/>
    <property type="match status" value="1"/>
</dbReference>
<dbReference type="SUPFAM" id="SSF54695">
    <property type="entry name" value="POZ domain"/>
    <property type="match status" value="1"/>
</dbReference>
<proteinExistence type="predicted"/>
<evidence type="ECO:0000259" key="1">
    <source>
        <dbReference type="PROSITE" id="PS50097"/>
    </source>
</evidence>
<evidence type="ECO:0000313" key="3">
    <source>
        <dbReference type="Proteomes" id="UP001629113"/>
    </source>
</evidence>
<comment type="caution">
    <text evidence="2">The sequence shown here is derived from an EMBL/GenBank/DDBJ whole genome shotgun (WGS) entry which is preliminary data.</text>
</comment>
<sequence length="227" mass="25568">MVMVVISTNGCPPAASNHDTCKAVESNNRTFIIHKEYICFYSPFFDAAFNGKFKEAENQSISLEDVDLAVFGLLVHWVYYQKFDLPRVEGKEGKFCADYEKLAELWILAQRTLMSALQNHVIDIIFDSLSKIDLWDGSNFGRLMELASENDPTSPLSRLAINTLVYSCGLFFDAQVSSTPPSLTTSIMKGLKTNHAERKSWDEGIGEKSNYHVAMTSEPRKQNSDDM</sequence>
<protein>
    <submittedName>
        <fullName evidence="2">BTB/POZ domain-containing protein</fullName>
    </submittedName>
</protein>
<feature type="domain" description="BTB" evidence="1">
    <location>
        <begin position="18"/>
        <end position="87"/>
    </location>
</feature>
<dbReference type="SMART" id="SM00225">
    <property type="entry name" value="BTB"/>
    <property type="match status" value="1"/>
</dbReference>
<gene>
    <name evidence="2" type="ORF">PVAG01_03351</name>
</gene>
<dbReference type="EMBL" id="JBFCZG010000003">
    <property type="protein sequence ID" value="KAL3424070.1"/>
    <property type="molecule type" value="Genomic_DNA"/>
</dbReference>
<organism evidence="2 3">
    <name type="scientific">Phlyctema vagabunda</name>
    <dbReference type="NCBI Taxonomy" id="108571"/>
    <lineage>
        <taxon>Eukaryota</taxon>
        <taxon>Fungi</taxon>
        <taxon>Dikarya</taxon>
        <taxon>Ascomycota</taxon>
        <taxon>Pezizomycotina</taxon>
        <taxon>Leotiomycetes</taxon>
        <taxon>Helotiales</taxon>
        <taxon>Dermateaceae</taxon>
        <taxon>Phlyctema</taxon>
    </lineage>
</organism>